<evidence type="ECO:0000259" key="2">
    <source>
        <dbReference type="Pfam" id="PF13004"/>
    </source>
</evidence>
<proteinExistence type="predicted"/>
<dbReference type="Proteomes" id="UP000018842">
    <property type="component" value="Unassembled WGS sequence"/>
</dbReference>
<evidence type="ECO:0000259" key="3">
    <source>
        <dbReference type="Pfam" id="PF18942"/>
    </source>
</evidence>
<dbReference type="InterPro" id="IPR024361">
    <property type="entry name" value="BACON"/>
</dbReference>
<feature type="domain" description="BACON" evidence="2">
    <location>
        <begin position="73"/>
        <end position="111"/>
    </location>
</feature>
<dbReference type="Pfam" id="PF18942">
    <property type="entry name" value="DUF5689"/>
    <property type="match status" value="1"/>
</dbReference>
<accession>W4PL53</accession>
<keyword evidence="1" id="KW-0732">Signal</keyword>
<feature type="signal peptide" evidence="1">
    <location>
        <begin position="1"/>
        <end position="24"/>
    </location>
</feature>
<sequence>MRNSHFLKLIYGLMLVMLSTAFVSCVDDNEDTEAPFLNISLTTLNFEESNGQPVEGGQDAFEISTNRKWRIVITEEDKKWVTLSQYEGEGSARIQVSVPGGEAREANIVVEMFNKVGPLMSETLTIKRGQIVPATLIYKETFGTKGDKDANNKYPFVDEYDGWDKSGEGSATVTYKGSGASLRKSGKLSEGYEGASGLTKLFFGANASFEVQKITLKESQTNLRLTFGGNYSKNNNGTYDNEFKPEKFHFYLSADGEKWSAAVPYEIKKANEFWVFATANFTLSKAAATLYIKFAADEASVFSIDDVTLVTGNGGTPIDLSEGGEPEPPVPGEPKAITIPELIAMMTPSQTVIDASADRFFEAVVQNDVEGGNYSNNNLILATENSQEPKNGITLYGNQVEPSGDLKLAKGDKVKVTLYKGLAKVVNYNGMYEVTGGAKDTWVKVEKTGTATITPFAIAPDKLADYQGMTVTIEKATPKAAGVWGVESPHTFTAAGKEFAVFCKKDAKAFVGQPFAAVEGNITGIATVFKNNAQLSPRNMDDVKDFASNKPVIVSVTPASVNFTAEGGSQILEVNVSNQGSNKLSISELTGILSATLEGNKVTVTAQANNNTEAVEQELTISINGGNSVKVAIKVAGKSAGNDTKGVFESMTPFLLNSSTAQNKNAYKQDLSIDGKEVEGLKLGTSKKSGMFTTGALGVTGNKKLSFYGAAWKGEKMTVYIKVNGGGSIDGDNKTPQISGNDALTGTGVFTVTFTDEDYYTFNLTGLTAASTITIATDAEFTGDGAKARGVMCGFQLY</sequence>
<dbReference type="Gene3D" id="2.60.40.10">
    <property type="entry name" value="Immunoglobulins"/>
    <property type="match status" value="1"/>
</dbReference>
<name>W4PL53_9BACE</name>
<dbReference type="CDD" id="cd14948">
    <property type="entry name" value="BACON"/>
    <property type="match status" value="1"/>
</dbReference>
<dbReference type="Pfam" id="PF13004">
    <property type="entry name" value="BACON"/>
    <property type="match status" value="1"/>
</dbReference>
<evidence type="ECO:0000313" key="5">
    <source>
        <dbReference type="Proteomes" id="UP000018842"/>
    </source>
</evidence>
<dbReference type="AlphaFoldDB" id="W4PL53"/>
<dbReference type="eggNOG" id="ENOG5033RW5">
    <property type="taxonomic scope" value="Bacteria"/>
</dbReference>
<organism evidence="4 5">
    <name type="scientific">Bacteroides pyogenes DSM 20611 = JCM 6294</name>
    <dbReference type="NCBI Taxonomy" id="1121100"/>
    <lineage>
        <taxon>Bacteria</taxon>
        <taxon>Pseudomonadati</taxon>
        <taxon>Bacteroidota</taxon>
        <taxon>Bacteroidia</taxon>
        <taxon>Bacteroidales</taxon>
        <taxon>Bacteroidaceae</taxon>
        <taxon>Bacteroides</taxon>
    </lineage>
</organism>
<dbReference type="RefSeq" id="WP_052001882.1">
    <property type="nucleotide sequence ID" value="NZ_ATZH01000012.1"/>
</dbReference>
<comment type="caution">
    <text evidence="4">The sequence shown here is derived from an EMBL/GenBank/DDBJ whole genome shotgun (WGS) entry which is preliminary data.</text>
</comment>
<gene>
    <name evidence="4" type="ORF">JCM6294_3337</name>
</gene>
<dbReference type="EMBL" id="BAIR01000040">
    <property type="protein sequence ID" value="GAE20178.1"/>
    <property type="molecule type" value="Genomic_DNA"/>
</dbReference>
<feature type="domain" description="DUF5689" evidence="3">
    <location>
        <begin position="336"/>
        <end position="543"/>
    </location>
</feature>
<dbReference type="PROSITE" id="PS51257">
    <property type="entry name" value="PROKAR_LIPOPROTEIN"/>
    <property type="match status" value="1"/>
</dbReference>
<feature type="chain" id="PRO_5004846048" evidence="1">
    <location>
        <begin position="25"/>
        <end position="798"/>
    </location>
</feature>
<reference evidence="5" key="1">
    <citation type="journal article" date="2014" name="Genome">
        <title>Draft Genome Sequences of Three Strains of Bacteroides pyogenes Isolated from a Cat and Swine.</title>
        <authorList>
            <person name="Sakamoto M."/>
            <person name="Oshima K."/>
            <person name="Suda W."/>
            <person name="Kitamura K."/>
            <person name="Iida T."/>
            <person name="Hattori M."/>
            <person name="Ohkuma M."/>
        </authorList>
    </citation>
    <scope>NUCLEOTIDE SEQUENCE [LARGE SCALE GENOMIC DNA]</scope>
    <source>
        <strain evidence="5">JCM 6294</strain>
    </source>
</reference>
<dbReference type="InterPro" id="IPR043744">
    <property type="entry name" value="DUF5689"/>
</dbReference>
<dbReference type="STRING" id="1121100.GCA_000428105_01037"/>
<evidence type="ECO:0000313" key="4">
    <source>
        <dbReference type="EMBL" id="GAE20178.1"/>
    </source>
</evidence>
<dbReference type="InterPro" id="IPR013783">
    <property type="entry name" value="Ig-like_fold"/>
</dbReference>
<protein>
    <submittedName>
        <fullName evidence="4">Uncharacterized protein</fullName>
    </submittedName>
</protein>
<evidence type="ECO:0000256" key="1">
    <source>
        <dbReference type="SAM" id="SignalP"/>
    </source>
</evidence>